<dbReference type="PANTHER" id="PTHR24228:SF75">
    <property type="entry name" value="G-PROTEIN COUPLED RECEPTORS FAMILY 1 PROFILE DOMAIN-CONTAINING PROTEIN"/>
    <property type="match status" value="1"/>
</dbReference>
<dbReference type="PRINTS" id="PR00237">
    <property type="entry name" value="GPCRRHODOPSN"/>
</dbReference>
<dbReference type="EMBL" id="MRZV01001615">
    <property type="protein sequence ID" value="PIK36803.1"/>
    <property type="molecule type" value="Genomic_DNA"/>
</dbReference>
<keyword evidence="5 9" id="KW-0297">G-protein coupled receptor</keyword>
<evidence type="ECO:0000256" key="6">
    <source>
        <dbReference type="ARBA" id="ARBA00023136"/>
    </source>
</evidence>
<evidence type="ECO:0000256" key="2">
    <source>
        <dbReference type="ARBA" id="ARBA00022475"/>
    </source>
</evidence>
<keyword evidence="7 9" id="KW-0675">Receptor</keyword>
<dbReference type="SUPFAM" id="SSF81321">
    <property type="entry name" value="Family A G protein-coupled receptor-like"/>
    <property type="match status" value="1"/>
</dbReference>
<evidence type="ECO:0000259" key="11">
    <source>
        <dbReference type="PROSITE" id="PS50262"/>
    </source>
</evidence>
<dbReference type="STRING" id="307972.A0A2G8JM54"/>
<keyword evidence="2" id="KW-1003">Cell membrane</keyword>
<comment type="subcellular location">
    <subcellularLocation>
        <location evidence="1">Cell membrane</location>
        <topology evidence="1">Multi-pass membrane protein</topology>
    </subcellularLocation>
</comment>
<comment type="similarity">
    <text evidence="9">Belongs to the G-protein coupled receptor 1 family.</text>
</comment>
<dbReference type="PANTHER" id="PTHR24228">
    <property type="entry name" value="B2 BRADYKININ RECEPTOR/ANGIOTENSIN II RECEPTOR"/>
    <property type="match status" value="1"/>
</dbReference>
<feature type="transmembrane region" description="Helical" evidence="10">
    <location>
        <begin position="27"/>
        <end position="50"/>
    </location>
</feature>
<evidence type="ECO:0000256" key="9">
    <source>
        <dbReference type="RuleBase" id="RU000688"/>
    </source>
</evidence>
<evidence type="ECO:0000256" key="8">
    <source>
        <dbReference type="ARBA" id="ARBA00023224"/>
    </source>
</evidence>
<proteinExistence type="inferred from homology"/>
<evidence type="ECO:0000256" key="5">
    <source>
        <dbReference type="ARBA" id="ARBA00023040"/>
    </source>
</evidence>
<evidence type="ECO:0000313" key="12">
    <source>
        <dbReference type="EMBL" id="PIK36803.1"/>
    </source>
</evidence>
<dbReference type="PROSITE" id="PS00237">
    <property type="entry name" value="G_PROTEIN_RECEP_F1_1"/>
    <property type="match status" value="1"/>
</dbReference>
<organism evidence="12 13">
    <name type="scientific">Stichopus japonicus</name>
    <name type="common">Sea cucumber</name>
    <dbReference type="NCBI Taxonomy" id="307972"/>
    <lineage>
        <taxon>Eukaryota</taxon>
        <taxon>Metazoa</taxon>
        <taxon>Echinodermata</taxon>
        <taxon>Eleutherozoa</taxon>
        <taxon>Echinozoa</taxon>
        <taxon>Holothuroidea</taxon>
        <taxon>Aspidochirotacea</taxon>
        <taxon>Aspidochirotida</taxon>
        <taxon>Stichopodidae</taxon>
        <taxon>Apostichopus</taxon>
    </lineage>
</organism>
<keyword evidence="13" id="KW-1185">Reference proteome</keyword>
<evidence type="ECO:0000256" key="3">
    <source>
        <dbReference type="ARBA" id="ARBA00022692"/>
    </source>
</evidence>
<feature type="transmembrane region" description="Helical" evidence="10">
    <location>
        <begin position="241"/>
        <end position="262"/>
    </location>
</feature>
<gene>
    <name evidence="12" type="ORF">BSL78_26368</name>
</gene>
<dbReference type="GO" id="GO:0004930">
    <property type="term" value="F:G protein-coupled receptor activity"/>
    <property type="evidence" value="ECO:0007669"/>
    <property type="project" value="UniProtKB-KW"/>
</dbReference>
<keyword evidence="6 10" id="KW-0472">Membrane</keyword>
<feature type="domain" description="G-protein coupled receptors family 1 profile" evidence="11">
    <location>
        <begin position="41"/>
        <end position="294"/>
    </location>
</feature>
<feature type="transmembrane region" description="Helical" evidence="10">
    <location>
        <begin position="62"/>
        <end position="81"/>
    </location>
</feature>
<comment type="caution">
    <text evidence="12">The sequence shown here is derived from an EMBL/GenBank/DDBJ whole genome shotgun (WGS) entry which is preliminary data.</text>
</comment>
<dbReference type="SMART" id="SM01381">
    <property type="entry name" value="7TM_GPCR_Srsx"/>
    <property type="match status" value="1"/>
</dbReference>
<dbReference type="GO" id="GO:0005886">
    <property type="term" value="C:plasma membrane"/>
    <property type="evidence" value="ECO:0007669"/>
    <property type="project" value="UniProtKB-SubCell"/>
</dbReference>
<evidence type="ECO:0000256" key="1">
    <source>
        <dbReference type="ARBA" id="ARBA00004651"/>
    </source>
</evidence>
<evidence type="ECO:0000313" key="13">
    <source>
        <dbReference type="Proteomes" id="UP000230750"/>
    </source>
</evidence>
<dbReference type="OrthoDB" id="10044919at2759"/>
<evidence type="ECO:0000256" key="10">
    <source>
        <dbReference type="SAM" id="Phobius"/>
    </source>
</evidence>
<keyword evidence="4 10" id="KW-1133">Transmembrane helix</keyword>
<evidence type="ECO:0000256" key="7">
    <source>
        <dbReference type="ARBA" id="ARBA00023170"/>
    </source>
</evidence>
<dbReference type="Pfam" id="PF00001">
    <property type="entry name" value="7tm_1"/>
    <property type="match status" value="1"/>
</dbReference>
<feature type="transmembrane region" description="Helical" evidence="10">
    <location>
        <begin position="185"/>
        <end position="210"/>
    </location>
</feature>
<accession>A0A2G8JM54</accession>
<dbReference type="InterPro" id="IPR017452">
    <property type="entry name" value="GPCR_Rhodpsn_7TM"/>
</dbReference>
<evidence type="ECO:0000256" key="4">
    <source>
        <dbReference type="ARBA" id="ARBA00022989"/>
    </source>
</evidence>
<feature type="transmembrane region" description="Helical" evidence="10">
    <location>
        <begin position="101"/>
        <end position="122"/>
    </location>
</feature>
<reference evidence="12 13" key="1">
    <citation type="journal article" date="2017" name="PLoS Biol.">
        <title>The sea cucumber genome provides insights into morphological evolution and visceral regeneration.</title>
        <authorList>
            <person name="Zhang X."/>
            <person name="Sun L."/>
            <person name="Yuan J."/>
            <person name="Sun Y."/>
            <person name="Gao Y."/>
            <person name="Zhang L."/>
            <person name="Li S."/>
            <person name="Dai H."/>
            <person name="Hamel J.F."/>
            <person name="Liu C."/>
            <person name="Yu Y."/>
            <person name="Liu S."/>
            <person name="Lin W."/>
            <person name="Guo K."/>
            <person name="Jin S."/>
            <person name="Xu P."/>
            <person name="Storey K.B."/>
            <person name="Huan P."/>
            <person name="Zhang T."/>
            <person name="Zhou Y."/>
            <person name="Zhang J."/>
            <person name="Lin C."/>
            <person name="Li X."/>
            <person name="Xing L."/>
            <person name="Huo D."/>
            <person name="Sun M."/>
            <person name="Wang L."/>
            <person name="Mercier A."/>
            <person name="Li F."/>
            <person name="Yang H."/>
            <person name="Xiang J."/>
        </authorList>
    </citation>
    <scope>NUCLEOTIDE SEQUENCE [LARGE SCALE GENOMIC DNA]</scope>
    <source>
        <strain evidence="12">Shaxun</strain>
        <tissue evidence="12">Muscle</tissue>
    </source>
</reference>
<dbReference type="AlphaFoldDB" id="A0A2G8JM54"/>
<dbReference type="CDD" id="cd00637">
    <property type="entry name" value="7tm_classA_rhodopsin-like"/>
    <property type="match status" value="1"/>
</dbReference>
<dbReference type="PROSITE" id="PS50262">
    <property type="entry name" value="G_PROTEIN_RECEP_F1_2"/>
    <property type="match status" value="1"/>
</dbReference>
<protein>
    <submittedName>
        <fullName evidence="12">Putative melatonin receptor type 1C</fullName>
    </submittedName>
</protein>
<keyword evidence="3 9" id="KW-0812">Transmembrane</keyword>
<dbReference type="InterPro" id="IPR000276">
    <property type="entry name" value="GPCR_Rhodpsn"/>
</dbReference>
<dbReference type="Gene3D" id="1.20.1070.10">
    <property type="entry name" value="Rhodopsin 7-helix transmembrane proteins"/>
    <property type="match status" value="1"/>
</dbReference>
<dbReference type="FunFam" id="1.20.1070.10:FF:000345">
    <property type="entry name" value="40S ribosomal protein S27"/>
    <property type="match status" value="1"/>
</dbReference>
<name>A0A2G8JM54_STIJA</name>
<dbReference type="Proteomes" id="UP000230750">
    <property type="component" value="Unassembled WGS sequence"/>
</dbReference>
<feature type="transmembrane region" description="Helical" evidence="10">
    <location>
        <begin position="274"/>
        <end position="296"/>
    </location>
</feature>
<sequence>MDSSEILPTEEVFFNPFSTDVVVNNCLLVVTILLSTVGVIGNTLVIGSVFAYKPLRRLGNAFIVNLAVADLFVSAFINYFGIIGVLTHGEYFHKKPFLCELIGIVCITSCSCSLWSVAAISLNRYVAICHRLYYPRIFNRYTMMAIIPLMWTICFCIDMPNLFGWGAHSFDARVMLCTYDYMKSYSYTIFFIITGFLIPLVAVIFSYTTIFRYARAIKKDVERISKQDGQPKGIKDSDRRLLRSIMIIMVVFFTMWSPYSVVVFFDYQGQWPRALYVFTVVLAHLNSCVNSILYAATNKMFRKGYAQFLKVTLCMICYQLGSKSLDHDNFSSSTGSSTVSARVLKRGHAAQNTVRQ</sequence>
<dbReference type="SMR" id="A0A2G8JM54"/>
<feature type="transmembrane region" description="Helical" evidence="10">
    <location>
        <begin position="143"/>
        <end position="165"/>
    </location>
</feature>
<keyword evidence="8 9" id="KW-0807">Transducer</keyword>